<keyword evidence="3" id="KW-1185">Reference proteome</keyword>
<accession>A0ABT1S529</accession>
<comment type="caution">
    <text evidence="2">The sequence shown here is derived from an EMBL/GenBank/DDBJ whole genome shotgun (WGS) entry which is preliminary data.</text>
</comment>
<proteinExistence type="predicted"/>
<organism evidence="2 3">
    <name type="scientific">Tissierella carlieri</name>
    <dbReference type="NCBI Taxonomy" id="689904"/>
    <lineage>
        <taxon>Bacteria</taxon>
        <taxon>Bacillati</taxon>
        <taxon>Bacillota</taxon>
        <taxon>Tissierellia</taxon>
        <taxon>Tissierellales</taxon>
        <taxon>Tissierellaceae</taxon>
        <taxon>Tissierella</taxon>
    </lineage>
</organism>
<evidence type="ECO:0008006" key="4">
    <source>
        <dbReference type="Google" id="ProtNLM"/>
    </source>
</evidence>
<keyword evidence="1" id="KW-0472">Membrane</keyword>
<reference evidence="2 3" key="1">
    <citation type="submission" date="2022-06" db="EMBL/GenBank/DDBJ databases">
        <title>Isolation of gut microbiota from human fecal samples.</title>
        <authorList>
            <person name="Pamer E.G."/>
            <person name="Barat B."/>
            <person name="Waligurski E."/>
            <person name="Medina S."/>
            <person name="Paddock L."/>
            <person name="Mostad J."/>
        </authorList>
    </citation>
    <scope>NUCLEOTIDE SEQUENCE [LARGE SCALE GENOMIC DNA]</scope>
    <source>
        <strain evidence="2 3">DFI.7.95</strain>
    </source>
</reference>
<dbReference type="RefSeq" id="WP_256310093.1">
    <property type="nucleotide sequence ID" value="NZ_JANGAC010000001.1"/>
</dbReference>
<feature type="transmembrane region" description="Helical" evidence="1">
    <location>
        <begin position="35"/>
        <end position="54"/>
    </location>
</feature>
<name>A0ABT1S529_9FIRM</name>
<sequence length="79" mass="8801">MKINWKQKLTSRKFWVAVTGFITAILVVFKVDELTIEQIVSVVSASSILIAYIIGEGMVDTARINAENKEGETNVDSNR</sequence>
<evidence type="ECO:0000313" key="3">
    <source>
        <dbReference type="Proteomes" id="UP001524478"/>
    </source>
</evidence>
<feature type="transmembrane region" description="Helical" evidence="1">
    <location>
        <begin position="12"/>
        <end position="29"/>
    </location>
</feature>
<evidence type="ECO:0000256" key="1">
    <source>
        <dbReference type="SAM" id="Phobius"/>
    </source>
</evidence>
<keyword evidence="1" id="KW-0812">Transmembrane</keyword>
<keyword evidence="1" id="KW-1133">Transmembrane helix</keyword>
<gene>
    <name evidence="2" type="ORF">NE686_00625</name>
</gene>
<dbReference type="EMBL" id="JANGAC010000001">
    <property type="protein sequence ID" value="MCQ4921573.1"/>
    <property type="molecule type" value="Genomic_DNA"/>
</dbReference>
<protein>
    <recommendedName>
        <fullName evidence="4">Holin</fullName>
    </recommendedName>
</protein>
<dbReference type="Proteomes" id="UP001524478">
    <property type="component" value="Unassembled WGS sequence"/>
</dbReference>
<evidence type="ECO:0000313" key="2">
    <source>
        <dbReference type="EMBL" id="MCQ4921573.1"/>
    </source>
</evidence>